<evidence type="ECO:0000256" key="1">
    <source>
        <dbReference type="SAM" id="Phobius"/>
    </source>
</evidence>
<dbReference type="InterPro" id="IPR002656">
    <property type="entry name" value="Acyl_transf_3_dom"/>
</dbReference>
<gene>
    <name evidence="4" type="ORF">GCM10017584_05480</name>
</gene>
<keyword evidence="4" id="KW-0012">Acyltransferase</keyword>
<dbReference type="GO" id="GO:0009103">
    <property type="term" value="P:lipopolysaccharide biosynthetic process"/>
    <property type="evidence" value="ECO:0007669"/>
    <property type="project" value="TreeGrafter"/>
</dbReference>
<dbReference type="InterPro" id="IPR050879">
    <property type="entry name" value="Acyltransferase_3"/>
</dbReference>
<reference evidence="4" key="2">
    <citation type="submission" date="2023-01" db="EMBL/GenBank/DDBJ databases">
        <authorList>
            <person name="Sun Q."/>
            <person name="Evtushenko L."/>
        </authorList>
    </citation>
    <scope>NUCLEOTIDE SEQUENCE</scope>
    <source>
        <strain evidence="4">VKM Ac-1401</strain>
    </source>
</reference>
<keyword evidence="1" id="KW-1133">Transmembrane helix</keyword>
<reference evidence="4" key="1">
    <citation type="journal article" date="2014" name="Int. J. Syst. Evol. Microbiol.">
        <title>Complete genome sequence of Corynebacterium casei LMG S-19264T (=DSM 44701T), isolated from a smear-ripened cheese.</title>
        <authorList>
            <consortium name="US DOE Joint Genome Institute (JGI-PGF)"/>
            <person name="Walter F."/>
            <person name="Albersmeier A."/>
            <person name="Kalinowski J."/>
            <person name="Ruckert C."/>
        </authorList>
    </citation>
    <scope>NUCLEOTIDE SEQUENCE</scope>
    <source>
        <strain evidence="4">VKM Ac-1401</strain>
    </source>
</reference>
<feature type="transmembrane region" description="Helical" evidence="1">
    <location>
        <begin position="89"/>
        <end position="109"/>
    </location>
</feature>
<dbReference type="AlphaFoldDB" id="A0A9W6H6R6"/>
<keyword evidence="1" id="KW-0472">Membrane</keyword>
<accession>A0A9W6H6R6</accession>
<proteinExistence type="predicted"/>
<dbReference type="Pfam" id="PF01757">
    <property type="entry name" value="Acyl_transf_3"/>
    <property type="match status" value="1"/>
</dbReference>
<organism evidence="4 5">
    <name type="scientific">Leifsonia poae</name>
    <dbReference type="NCBI Taxonomy" id="110933"/>
    <lineage>
        <taxon>Bacteria</taxon>
        <taxon>Bacillati</taxon>
        <taxon>Actinomycetota</taxon>
        <taxon>Actinomycetes</taxon>
        <taxon>Micrococcales</taxon>
        <taxon>Microbacteriaceae</taxon>
        <taxon>Leifsonia</taxon>
    </lineage>
</organism>
<evidence type="ECO:0000313" key="5">
    <source>
        <dbReference type="Proteomes" id="UP001142372"/>
    </source>
</evidence>
<keyword evidence="4" id="KW-0808">Transferase</keyword>
<dbReference type="PANTHER" id="PTHR23028">
    <property type="entry name" value="ACETYLTRANSFERASE"/>
    <property type="match status" value="1"/>
</dbReference>
<feature type="transmembrane region" description="Helical" evidence="1">
    <location>
        <begin position="47"/>
        <end position="68"/>
    </location>
</feature>
<keyword evidence="1" id="KW-0812">Transmembrane</keyword>
<dbReference type="InterPro" id="IPR043968">
    <property type="entry name" value="SGNH"/>
</dbReference>
<feature type="transmembrane region" description="Helical" evidence="1">
    <location>
        <begin position="375"/>
        <end position="398"/>
    </location>
</feature>
<feature type="transmembrane region" description="Helical" evidence="1">
    <location>
        <begin position="162"/>
        <end position="178"/>
    </location>
</feature>
<dbReference type="PANTHER" id="PTHR23028:SF53">
    <property type="entry name" value="ACYL_TRANSF_3 DOMAIN-CONTAINING PROTEIN"/>
    <property type="match status" value="1"/>
</dbReference>
<evidence type="ECO:0000259" key="2">
    <source>
        <dbReference type="Pfam" id="PF01757"/>
    </source>
</evidence>
<dbReference type="EMBL" id="BSEN01000001">
    <property type="protein sequence ID" value="GLJ74975.1"/>
    <property type="molecule type" value="Genomic_DNA"/>
</dbReference>
<feature type="transmembrane region" description="Helical" evidence="1">
    <location>
        <begin position="187"/>
        <end position="210"/>
    </location>
</feature>
<name>A0A9W6H6R6_9MICO</name>
<dbReference type="RefSeq" id="WP_271175649.1">
    <property type="nucleotide sequence ID" value="NZ_BAAAJO010000001.1"/>
</dbReference>
<comment type="caution">
    <text evidence="4">The sequence shown here is derived from an EMBL/GenBank/DDBJ whole genome shotgun (WGS) entry which is preliminary data.</text>
</comment>
<feature type="transmembrane region" description="Helical" evidence="1">
    <location>
        <begin position="249"/>
        <end position="268"/>
    </location>
</feature>
<dbReference type="GO" id="GO:0016020">
    <property type="term" value="C:membrane"/>
    <property type="evidence" value="ECO:0007669"/>
    <property type="project" value="TreeGrafter"/>
</dbReference>
<dbReference type="GO" id="GO:0016747">
    <property type="term" value="F:acyltransferase activity, transferring groups other than amino-acyl groups"/>
    <property type="evidence" value="ECO:0007669"/>
    <property type="project" value="InterPro"/>
</dbReference>
<feature type="domain" description="SGNH" evidence="3">
    <location>
        <begin position="462"/>
        <end position="687"/>
    </location>
</feature>
<keyword evidence="5" id="KW-1185">Reference proteome</keyword>
<feature type="transmembrane region" description="Helical" evidence="1">
    <location>
        <begin position="25"/>
        <end position="41"/>
    </location>
</feature>
<dbReference type="Proteomes" id="UP001142372">
    <property type="component" value="Unassembled WGS sequence"/>
</dbReference>
<feature type="transmembrane region" description="Helical" evidence="1">
    <location>
        <begin position="216"/>
        <end position="237"/>
    </location>
</feature>
<evidence type="ECO:0000259" key="3">
    <source>
        <dbReference type="Pfam" id="PF19040"/>
    </source>
</evidence>
<feature type="domain" description="Acyltransferase 3" evidence="2">
    <location>
        <begin position="23"/>
        <end position="352"/>
    </location>
</feature>
<dbReference type="Pfam" id="PF19040">
    <property type="entry name" value="SGNH"/>
    <property type="match status" value="1"/>
</dbReference>
<evidence type="ECO:0000313" key="4">
    <source>
        <dbReference type="EMBL" id="GLJ74975.1"/>
    </source>
</evidence>
<protein>
    <submittedName>
        <fullName evidence="4">Acyltransferase</fullName>
    </submittedName>
</protein>
<sequence length="702" mass="75529">MTRVVEAGAISPATPRSKRTFPEIQALRTIAVGGVVLYHLFPGVLRGGYAGVDVFFVISGFLITTHLLRELDATGRIRFGAFYARRARRLLPAAFLVLLVTGVLTFAVLPERNWSQVLQEIGASAAYVENWLLASDSVDYLAQSANIASPVQHFWSLSVEEQFYLVWPLLLVLGWWIASKLPSRRRLVIVAALLSVVFVGSFITSVVLTTSNPGPAYFATTTRAWEFAAGGILGLFLRRTERFDGARALLSWLGLAAIAATFLLYTGATPFPGFTALLPVAGTLAVIAAGDPRRPWSPRLVMGLRPVQYTGDISYSLYLWHWPLAIFALSLLGDVGPFGHLLIGVLAFVLAALTKRYIEDPARVAPFLVRRAPRVTLLLTAGAMVVVLVTTLTGATAIRSRIDAEAAAGRSALASGTACMGAGFLADADCRADTLPAALVPGVDGALTDDVNTPACWSKNGDSSVKVCSYGPRANAALSVALVGDSHSNQYLAAVEQLAATERWRVDVYGKTGCVWTGATQVESPDWAKNCEEWKRSLNARLAASKPYDLVITSYSATSLIAAAPGRSLRSTIVDGFVDAWKPVADRGTRIVAIKDNPRPIDGYLDCIDRNKRDAGTKCARGEKQALNYFDGQPQAVQRVPGASLVDLTPYFCQNAVCPPVIGDVIVYRDATHLTSSYTRTLAPMLREAILAKTGLKEKPAA</sequence>
<feature type="transmembrane region" description="Helical" evidence="1">
    <location>
        <begin position="338"/>
        <end position="354"/>
    </location>
</feature>